<dbReference type="Proteomes" id="UP000033966">
    <property type="component" value="Unassembled WGS sequence"/>
</dbReference>
<dbReference type="AlphaFoldDB" id="A0A0G1L4E7"/>
<keyword evidence="4 7" id="KW-0812">Transmembrane</keyword>
<comment type="subcellular location">
    <subcellularLocation>
        <location evidence="1">Cell membrane</location>
        <topology evidence="1">Multi-pass membrane protein</topology>
    </subcellularLocation>
</comment>
<evidence type="ECO:0000256" key="7">
    <source>
        <dbReference type="SAM" id="Phobius"/>
    </source>
</evidence>
<keyword evidence="5 7" id="KW-1133">Transmembrane helix</keyword>
<comment type="caution">
    <text evidence="9">The sequence shown here is derived from an EMBL/GenBank/DDBJ whole genome shotgun (WGS) entry which is preliminary data.</text>
</comment>
<feature type="transmembrane region" description="Helical" evidence="7">
    <location>
        <begin position="6"/>
        <end position="24"/>
    </location>
</feature>
<evidence type="ECO:0000256" key="4">
    <source>
        <dbReference type="ARBA" id="ARBA00022692"/>
    </source>
</evidence>
<dbReference type="PATRIC" id="fig|1618662.3.peg.586"/>
<evidence type="ECO:0000256" key="1">
    <source>
        <dbReference type="ARBA" id="ARBA00004651"/>
    </source>
</evidence>
<accession>A0A0G1L4E7</accession>
<protein>
    <submittedName>
        <fullName evidence="9">MgtC family protein</fullName>
    </submittedName>
</protein>
<feature type="transmembrane region" description="Helical" evidence="7">
    <location>
        <begin position="99"/>
        <end position="119"/>
    </location>
</feature>
<dbReference type="InterPro" id="IPR049177">
    <property type="entry name" value="MgtC_SapB_SrpB_YhiD_N"/>
</dbReference>
<feature type="transmembrane region" description="Helical" evidence="7">
    <location>
        <begin position="31"/>
        <end position="47"/>
    </location>
</feature>
<evidence type="ECO:0000313" key="9">
    <source>
        <dbReference type="EMBL" id="KKT90590.1"/>
    </source>
</evidence>
<keyword evidence="6 7" id="KW-0472">Membrane</keyword>
<proteinExistence type="inferred from homology"/>
<evidence type="ECO:0000256" key="3">
    <source>
        <dbReference type="ARBA" id="ARBA00022475"/>
    </source>
</evidence>
<gene>
    <name evidence="9" type="ORF">UW92_C0033G0005</name>
</gene>
<evidence type="ECO:0000259" key="8">
    <source>
        <dbReference type="Pfam" id="PF02308"/>
    </source>
</evidence>
<feature type="domain" description="MgtC/SapB/SrpB/YhiD N-terminal" evidence="8">
    <location>
        <begin position="35"/>
        <end position="170"/>
    </location>
</feature>
<dbReference type="Pfam" id="PF02308">
    <property type="entry name" value="MgtC"/>
    <property type="match status" value="1"/>
</dbReference>
<comment type="similarity">
    <text evidence="2">Belongs to the MgtC/SapB family.</text>
</comment>
<evidence type="ECO:0000256" key="6">
    <source>
        <dbReference type="ARBA" id="ARBA00023136"/>
    </source>
</evidence>
<evidence type="ECO:0000256" key="2">
    <source>
        <dbReference type="ARBA" id="ARBA00009298"/>
    </source>
</evidence>
<evidence type="ECO:0000256" key="5">
    <source>
        <dbReference type="ARBA" id="ARBA00022989"/>
    </source>
</evidence>
<organism evidence="9 10">
    <name type="scientific">Candidatus Jorgensenbacteria bacterium GW2011_GWA2_45_13</name>
    <dbReference type="NCBI Taxonomy" id="1618662"/>
    <lineage>
        <taxon>Bacteria</taxon>
        <taxon>Candidatus Joergenseniibacteriota</taxon>
    </lineage>
</organism>
<reference evidence="9 10" key="1">
    <citation type="journal article" date="2015" name="Nature">
        <title>rRNA introns, odd ribosomes, and small enigmatic genomes across a large radiation of phyla.</title>
        <authorList>
            <person name="Brown C.T."/>
            <person name="Hug L.A."/>
            <person name="Thomas B.C."/>
            <person name="Sharon I."/>
            <person name="Castelle C.J."/>
            <person name="Singh A."/>
            <person name="Wilkins M.J."/>
            <person name="Williams K.H."/>
            <person name="Banfield J.F."/>
        </authorList>
    </citation>
    <scope>NUCLEOTIDE SEQUENCE [LARGE SCALE GENOMIC DNA]</scope>
</reference>
<dbReference type="PANTHER" id="PTHR33778:SF1">
    <property type="entry name" value="MAGNESIUM TRANSPORTER YHID-RELATED"/>
    <property type="match status" value="1"/>
</dbReference>
<dbReference type="InterPro" id="IPR003416">
    <property type="entry name" value="MgtC/SapB/SrpB/YhiD_fam"/>
</dbReference>
<dbReference type="PRINTS" id="PR01837">
    <property type="entry name" value="MGTCSAPBPROT"/>
</dbReference>
<evidence type="ECO:0000313" key="10">
    <source>
        <dbReference type="Proteomes" id="UP000033966"/>
    </source>
</evidence>
<keyword evidence="3" id="KW-1003">Cell membrane</keyword>
<dbReference type="PANTHER" id="PTHR33778">
    <property type="entry name" value="PROTEIN MGTC"/>
    <property type="match status" value="1"/>
</dbReference>
<name>A0A0G1L4E7_9BACT</name>
<feature type="transmembrane region" description="Helical" evidence="7">
    <location>
        <begin position="62"/>
        <end position="87"/>
    </location>
</feature>
<feature type="transmembrane region" description="Helical" evidence="7">
    <location>
        <begin position="134"/>
        <end position="166"/>
    </location>
</feature>
<sequence length="179" mass="18698">MELGPPAGGLFVIWILELVVYNITMLSLEEMLFRLAVAVALGALVGLEREFIGKEAGFRTDIMVAAGAAIFSIVSITLPYIIAVSPANLPDVIARNSGFLGLIANIVVGIGFLGAGIIVKQGTHVHGLTTAATVWFAAAIGVLCGVGLITFALISTVALTLLLSLLRNVHIPVHKGEEK</sequence>
<dbReference type="GO" id="GO:0005886">
    <property type="term" value="C:plasma membrane"/>
    <property type="evidence" value="ECO:0007669"/>
    <property type="project" value="UniProtKB-SubCell"/>
</dbReference>
<dbReference type="EMBL" id="LCKF01000033">
    <property type="protein sequence ID" value="KKT90590.1"/>
    <property type="molecule type" value="Genomic_DNA"/>
</dbReference>